<keyword evidence="2" id="KW-0805">Transcription regulation</keyword>
<keyword evidence="4" id="KW-0804">Transcription</keyword>
<keyword evidence="9" id="KW-1185">Reference proteome</keyword>
<dbReference type="CDD" id="cd00067">
    <property type="entry name" value="GAL4"/>
    <property type="match status" value="1"/>
</dbReference>
<dbReference type="PROSITE" id="PS50048">
    <property type="entry name" value="ZN2_CY6_FUNGAL_2"/>
    <property type="match status" value="1"/>
</dbReference>
<evidence type="ECO:0000256" key="6">
    <source>
        <dbReference type="SAM" id="MobiDB-lite"/>
    </source>
</evidence>
<comment type="caution">
    <text evidence="8">The sequence shown here is derived from an EMBL/GenBank/DDBJ whole genome shotgun (WGS) entry which is preliminary data.</text>
</comment>
<dbReference type="InterPro" id="IPR001138">
    <property type="entry name" value="Zn2Cys6_DnaBD"/>
</dbReference>
<keyword evidence="3" id="KW-0238">DNA-binding</keyword>
<dbReference type="PANTHER" id="PTHR31845:SF10">
    <property type="entry name" value="ZN(II)2CYS6 TRANSCRIPTION FACTOR (EUROFUNG)"/>
    <property type="match status" value="1"/>
</dbReference>
<dbReference type="PANTHER" id="PTHR31845">
    <property type="entry name" value="FINGER DOMAIN PROTEIN, PUTATIVE-RELATED"/>
    <property type="match status" value="1"/>
</dbReference>
<feature type="region of interest" description="Disordered" evidence="6">
    <location>
        <begin position="128"/>
        <end position="161"/>
    </location>
</feature>
<protein>
    <submittedName>
        <fullName evidence="8">WAR1</fullName>
    </submittedName>
</protein>
<sequence>MSFPPGSINSESVKEIADPTSSPISKSTTTYNPNRQQTSNESDSPTPTETPTPSSTTTGTKKSKSTRRSVACKSCHTLKVKCTPSDPDNPAGSCIRCLNAKRKCEIDLTQTRKRRKKADILEANAQAAAGSTLTSTNTDSRPASRAATTPVLGYAGPPQAQPLSTVMSRGGMISVNDSLANSSIPSPRFTTITPVQRLFTSGSPVSAPAVIPPVLPTVPLVETVPQQPSQPDEKDNEILLLKQKVKTLESQLAQRMNFQHTHKRTNSTQSTNDTVSDVSSPPFISKFDLEREITILVESSNSKLTDITSELNALADRRTRLLKEGNSAIDMVSAGLVSPQEAAERVKIYKEQIFALNPLVDIPDNLSIDEFRTQQPFLFNAIMSVTNTLYVDKSESAADRGLMIDNEAIRTVSVEVMVAGTKSDELIKSCLVLCLWYNSPELFRQRRYHLLNTICVSLLHDLGILSRSTYLYNNGVGSVTEKVDPNKGNNEYRALILTIYFTSISICLILRRRIYVRWTPYVEECCCVLEKSSEERYRKLALFSRLNHMLDKIHHIIHAPDTAEKRTSTSSYIIQELQKSLTVIRHQIKDDDHANLAYYFSVEAYLHEPCLADVFTRDSDEEGGDGENLEGGVKLDPKAVRSIANCTNSCLNALDEFNQLTSIEVASSPLFHGTRIIYTAGMLLRLRYLIMSLPSLIEKDLVPQHAVTAIQRTNRLIEQANQSHPSNHFLKKTRLVLQLFIQTYAAQVQDLLKKNNGDTPQNLRPLESSDRHSHHHKQTKNSSLAASDDAEKYSIPLDILSYAASVRRESKNAQKRSNSETGMKEFVPPPTFASAGNTPVTGLPPPPQSQSMSTQQSPSQQARQVAVRVTDQQQQQPQPPNGQFNPPMQQHHPQQTQHMSHLSFNGTTPQFTPPPAMHFTNEMYRLPSIPGSVSNGPIGGVPMGRFNPNLAQPDHLESSYMHLNDEFWADLLSTDDATDGINFSNNNTNIGQLRDEVFFN</sequence>
<feature type="compositionally biased region" description="Low complexity" evidence="6">
    <location>
        <begin position="38"/>
        <end position="60"/>
    </location>
</feature>
<dbReference type="SMART" id="SM00066">
    <property type="entry name" value="GAL4"/>
    <property type="match status" value="1"/>
</dbReference>
<proteinExistence type="predicted"/>
<feature type="region of interest" description="Disordered" evidence="6">
    <location>
        <begin position="1"/>
        <end position="68"/>
    </location>
</feature>
<organism evidence="8 9">
    <name type="scientific">[Candida] subhashii</name>
    <dbReference type="NCBI Taxonomy" id="561895"/>
    <lineage>
        <taxon>Eukaryota</taxon>
        <taxon>Fungi</taxon>
        <taxon>Dikarya</taxon>
        <taxon>Ascomycota</taxon>
        <taxon>Saccharomycotina</taxon>
        <taxon>Pichiomycetes</taxon>
        <taxon>Debaryomycetaceae</taxon>
        <taxon>Spathaspora</taxon>
    </lineage>
</organism>
<evidence type="ECO:0000259" key="7">
    <source>
        <dbReference type="PROSITE" id="PS50048"/>
    </source>
</evidence>
<dbReference type="GO" id="GO:0000976">
    <property type="term" value="F:transcription cis-regulatory region binding"/>
    <property type="evidence" value="ECO:0007669"/>
    <property type="project" value="TreeGrafter"/>
</dbReference>
<accession>A0A8J5UER9</accession>
<evidence type="ECO:0000313" key="9">
    <source>
        <dbReference type="Proteomes" id="UP000694255"/>
    </source>
</evidence>
<dbReference type="PROSITE" id="PS00463">
    <property type="entry name" value="ZN2_CY6_FUNGAL_1"/>
    <property type="match status" value="1"/>
</dbReference>
<name>A0A8J5UER9_9ASCO</name>
<evidence type="ECO:0000313" key="8">
    <source>
        <dbReference type="EMBL" id="KAG7661413.1"/>
    </source>
</evidence>
<reference evidence="8 9" key="1">
    <citation type="journal article" date="2021" name="DNA Res.">
        <title>Genome analysis of Candida subhashii reveals its hybrid nature and dual mitochondrial genome conformations.</title>
        <authorList>
            <person name="Mixao V."/>
            <person name="Hegedusova E."/>
            <person name="Saus E."/>
            <person name="Pryszcz L.P."/>
            <person name="Cillingova A."/>
            <person name="Nosek J."/>
            <person name="Gabaldon T."/>
        </authorList>
    </citation>
    <scope>NUCLEOTIDE SEQUENCE [LARGE SCALE GENOMIC DNA]</scope>
    <source>
        <strain evidence="8 9">CBS 10753</strain>
    </source>
</reference>
<keyword evidence="5" id="KW-0539">Nucleus</keyword>
<evidence type="ECO:0000256" key="5">
    <source>
        <dbReference type="ARBA" id="ARBA00023242"/>
    </source>
</evidence>
<dbReference type="EMBL" id="JAGSYN010000220">
    <property type="protein sequence ID" value="KAG7661413.1"/>
    <property type="molecule type" value="Genomic_DNA"/>
</dbReference>
<dbReference type="GO" id="GO:0000981">
    <property type="term" value="F:DNA-binding transcription factor activity, RNA polymerase II-specific"/>
    <property type="evidence" value="ECO:0007669"/>
    <property type="project" value="InterPro"/>
</dbReference>
<evidence type="ECO:0000256" key="1">
    <source>
        <dbReference type="ARBA" id="ARBA00004123"/>
    </source>
</evidence>
<evidence type="ECO:0000256" key="2">
    <source>
        <dbReference type="ARBA" id="ARBA00023015"/>
    </source>
</evidence>
<feature type="compositionally biased region" description="Low complexity" evidence="6">
    <location>
        <begin position="849"/>
        <end position="899"/>
    </location>
</feature>
<dbReference type="GO" id="GO:0008270">
    <property type="term" value="F:zinc ion binding"/>
    <property type="evidence" value="ECO:0007669"/>
    <property type="project" value="InterPro"/>
</dbReference>
<dbReference type="GO" id="GO:0005634">
    <property type="term" value="C:nucleus"/>
    <property type="evidence" value="ECO:0007669"/>
    <property type="project" value="UniProtKB-SubCell"/>
</dbReference>
<dbReference type="OrthoDB" id="4454541at2759"/>
<feature type="compositionally biased region" description="Polar residues" evidence="6">
    <location>
        <begin position="129"/>
        <end position="141"/>
    </location>
</feature>
<evidence type="ECO:0000256" key="3">
    <source>
        <dbReference type="ARBA" id="ARBA00023125"/>
    </source>
</evidence>
<dbReference type="AlphaFoldDB" id="A0A8J5UER9"/>
<comment type="subcellular location">
    <subcellularLocation>
        <location evidence="1">Nucleus</location>
    </subcellularLocation>
</comment>
<feature type="domain" description="Zn(2)-C6 fungal-type" evidence="7">
    <location>
        <begin position="71"/>
        <end position="106"/>
    </location>
</feature>
<dbReference type="GeneID" id="73471908"/>
<feature type="region of interest" description="Disordered" evidence="6">
    <location>
        <begin position="810"/>
        <end position="900"/>
    </location>
</feature>
<dbReference type="Proteomes" id="UP000694255">
    <property type="component" value="Unassembled WGS sequence"/>
</dbReference>
<gene>
    <name evidence="8" type="ORF">J8A68_005108</name>
</gene>
<evidence type="ECO:0000256" key="4">
    <source>
        <dbReference type="ARBA" id="ARBA00023163"/>
    </source>
</evidence>
<feature type="compositionally biased region" description="Low complexity" evidence="6">
    <location>
        <begin position="19"/>
        <end position="30"/>
    </location>
</feature>
<dbReference type="InterPro" id="IPR051089">
    <property type="entry name" value="prtT"/>
</dbReference>
<feature type="region of interest" description="Disordered" evidence="6">
    <location>
        <begin position="754"/>
        <end position="788"/>
    </location>
</feature>
<dbReference type="RefSeq" id="XP_049261646.1">
    <property type="nucleotide sequence ID" value="XM_049409139.1"/>
</dbReference>